<dbReference type="InterPro" id="IPR010264">
    <property type="entry name" value="Self-incomp_S1"/>
</dbReference>
<evidence type="ECO:0000256" key="5">
    <source>
        <dbReference type="ARBA" id="ARBA00022729"/>
    </source>
</evidence>
<keyword evidence="5 6" id="KW-0732">Signal</keyword>
<gene>
    <name evidence="7" type="ORF">LITE_LOCUS8508</name>
</gene>
<keyword evidence="8" id="KW-1185">Reference proteome</keyword>
<comment type="similarity">
    <text evidence="2 6">Belongs to the plant self-incompatibility (S1) protein family.</text>
</comment>
<name>A0AAV0IC51_9ROSI</name>
<dbReference type="AlphaFoldDB" id="A0AAV0IC51"/>
<evidence type="ECO:0000256" key="3">
    <source>
        <dbReference type="ARBA" id="ARBA00022471"/>
    </source>
</evidence>
<proteinExistence type="inferred from homology"/>
<organism evidence="7 8">
    <name type="scientific">Linum tenue</name>
    <dbReference type="NCBI Taxonomy" id="586396"/>
    <lineage>
        <taxon>Eukaryota</taxon>
        <taxon>Viridiplantae</taxon>
        <taxon>Streptophyta</taxon>
        <taxon>Embryophyta</taxon>
        <taxon>Tracheophyta</taxon>
        <taxon>Spermatophyta</taxon>
        <taxon>Magnoliopsida</taxon>
        <taxon>eudicotyledons</taxon>
        <taxon>Gunneridae</taxon>
        <taxon>Pentapetalae</taxon>
        <taxon>rosids</taxon>
        <taxon>fabids</taxon>
        <taxon>Malpighiales</taxon>
        <taxon>Linaceae</taxon>
        <taxon>Linum</taxon>
    </lineage>
</organism>
<evidence type="ECO:0000313" key="7">
    <source>
        <dbReference type="EMBL" id="CAI0394878.1"/>
    </source>
</evidence>
<evidence type="ECO:0000256" key="4">
    <source>
        <dbReference type="ARBA" id="ARBA00022525"/>
    </source>
</evidence>
<feature type="chain" id="PRO_5043110830" description="S-protein homolog" evidence="6">
    <location>
        <begin position="19"/>
        <end position="115"/>
    </location>
</feature>
<evidence type="ECO:0000313" key="8">
    <source>
        <dbReference type="Proteomes" id="UP001154282"/>
    </source>
</evidence>
<comment type="caution">
    <text evidence="7">The sequence shown here is derived from an EMBL/GenBank/DDBJ whole genome shotgun (WGS) entry which is preliminary data.</text>
</comment>
<dbReference type="PANTHER" id="PTHR31232">
    <property type="match status" value="1"/>
</dbReference>
<dbReference type="GO" id="GO:0005576">
    <property type="term" value="C:extracellular region"/>
    <property type="evidence" value="ECO:0007669"/>
    <property type="project" value="UniProtKB-SubCell"/>
</dbReference>
<comment type="subcellular location">
    <subcellularLocation>
        <location evidence="1 6">Secreted</location>
    </subcellularLocation>
</comment>
<dbReference type="Pfam" id="PF05938">
    <property type="entry name" value="Self-incomp_S1"/>
    <property type="match status" value="1"/>
</dbReference>
<evidence type="ECO:0000256" key="2">
    <source>
        <dbReference type="ARBA" id="ARBA00005581"/>
    </source>
</evidence>
<evidence type="ECO:0000256" key="1">
    <source>
        <dbReference type="ARBA" id="ARBA00004613"/>
    </source>
</evidence>
<feature type="non-terminal residue" evidence="7">
    <location>
        <position position="1"/>
    </location>
</feature>
<keyword evidence="4 6" id="KW-0964">Secreted</keyword>
<accession>A0AAV0IC51</accession>
<evidence type="ECO:0000256" key="6">
    <source>
        <dbReference type="RuleBase" id="RU367044"/>
    </source>
</evidence>
<feature type="signal peptide" evidence="6">
    <location>
        <begin position="1"/>
        <end position="18"/>
    </location>
</feature>
<dbReference type="GO" id="GO:0060320">
    <property type="term" value="P:rejection of self pollen"/>
    <property type="evidence" value="ECO:0007669"/>
    <property type="project" value="UniProtKB-KW"/>
</dbReference>
<protein>
    <recommendedName>
        <fullName evidence="6">S-protein homolog</fullName>
    </recommendedName>
</protein>
<dbReference type="PANTHER" id="PTHR31232:SF43">
    <property type="entry name" value="S-PROTEIN HOMOLOG 29-RELATED"/>
    <property type="match status" value="1"/>
</dbReference>
<keyword evidence="3 6" id="KW-0713">Self-incompatibility</keyword>
<sequence>RLLAAVVLTTVIRGPVVGERIQVTNKLELEMAVIVHCASKDDDLGGRPLDFNASYAWRFERNFFWGTVFWCHVAFRGSRLSFTAYDQGQLGDIQDYDVRSDGVSGTDLQTGQLVH</sequence>
<reference evidence="7" key="1">
    <citation type="submission" date="2022-08" db="EMBL/GenBank/DDBJ databases">
        <authorList>
            <person name="Gutierrez-Valencia J."/>
        </authorList>
    </citation>
    <scope>NUCLEOTIDE SEQUENCE</scope>
</reference>
<dbReference type="EMBL" id="CAMGYJ010000003">
    <property type="protein sequence ID" value="CAI0394878.1"/>
    <property type="molecule type" value="Genomic_DNA"/>
</dbReference>
<dbReference type="Proteomes" id="UP001154282">
    <property type="component" value="Unassembled WGS sequence"/>
</dbReference>